<keyword evidence="3" id="KW-1185">Reference proteome</keyword>
<reference evidence="2 3" key="1">
    <citation type="submission" date="2017-03" db="EMBL/GenBank/DDBJ databases">
        <title>Widespread Adenine N6-methylation of Active Genes in Fungi.</title>
        <authorList>
            <consortium name="DOE Joint Genome Institute"/>
            <person name="Mondo S.J."/>
            <person name="Dannebaum R.O."/>
            <person name="Kuo R.C."/>
            <person name="Louie K.B."/>
            <person name="Bewick A.J."/>
            <person name="Labutti K."/>
            <person name="Haridas S."/>
            <person name="Kuo A."/>
            <person name="Salamov A."/>
            <person name="Ahrendt S.R."/>
            <person name="Lau R."/>
            <person name="Bowen B.P."/>
            <person name="Lipzen A."/>
            <person name="Sullivan W."/>
            <person name="Andreopoulos W.B."/>
            <person name="Clum A."/>
            <person name="Lindquist E."/>
            <person name="Daum C."/>
            <person name="Northen T.R."/>
            <person name="Ramamoorthy G."/>
            <person name="Schmitz R.J."/>
            <person name="Gryganskyi A."/>
            <person name="Culley D."/>
            <person name="Magnuson J."/>
            <person name="James T.Y."/>
            <person name="O'Malley M.A."/>
            <person name="Stajich J.E."/>
            <person name="Spatafora J.W."/>
            <person name="Visel A."/>
            <person name="Grigoriev I.V."/>
        </authorList>
    </citation>
    <scope>NUCLEOTIDE SEQUENCE [LARGE SCALE GENOMIC DNA]</scope>
    <source>
        <strain evidence="2 3">NRRL Y-17943</strain>
    </source>
</reference>
<proteinExistence type="predicted"/>
<dbReference type="InParanoid" id="A0A1Y1UID9"/>
<evidence type="ECO:0000313" key="2">
    <source>
        <dbReference type="EMBL" id="ORX37811.1"/>
    </source>
</evidence>
<dbReference type="PANTHER" id="PTHR21192">
    <property type="entry name" value="NUCLEAR PROTEIN E3-3"/>
    <property type="match status" value="1"/>
</dbReference>
<feature type="region of interest" description="Disordered" evidence="1">
    <location>
        <begin position="55"/>
        <end position="90"/>
    </location>
</feature>
<dbReference type="AlphaFoldDB" id="A0A1Y1UID9"/>
<organism evidence="2 3">
    <name type="scientific">Kockovaella imperatae</name>
    <dbReference type="NCBI Taxonomy" id="4999"/>
    <lineage>
        <taxon>Eukaryota</taxon>
        <taxon>Fungi</taxon>
        <taxon>Dikarya</taxon>
        <taxon>Basidiomycota</taxon>
        <taxon>Agaricomycotina</taxon>
        <taxon>Tremellomycetes</taxon>
        <taxon>Tremellales</taxon>
        <taxon>Cuniculitremaceae</taxon>
        <taxon>Kockovaella</taxon>
    </lineage>
</organism>
<name>A0A1Y1UID9_9TREE</name>
<dbReference type="InterPro" id="IPR007523">
    <property type="entry name" value="NDUFAF3/AAMDC"/>
</dbReference>
<feature type="compositionally biased region" description="Basic and acidic residues" evidence="1">
    <location>
        <begin position="73"/>
        <end position="87"/>
    </location>
</feature>
<accession>A0A1Y1UID9</accession>
<dbReference type="Gene3D" id="3.40.1230.10">
    <property type="entry name" value="MTH938-like"/>
    <property type="match status" value="1"/>
</dbReference>
<dbReference type="RefSeq" id="XP_021871798.1">
    <property type="nucleotide sequence ID" value="XM_022015579.1"/>
</dbReference>
<protein>
    <submittedName>
        <fullName evidence="2">NADH dehydrogenase 1 alpha subcomplex assembly factor 3</fullName>
    </submittedName>
</protein>
<gene>
    <name evidence="2" type="ORF">BD324DRAFT_623416</name>
</gene>
<dbReference type="GeneID" id="33557388"/>
<evidence type="ECO:0000313" key="3">
    <source>
        <dbReference type="Proteomes" id="UP000193218"/>
    </source>
</evidence>
<comment type="caution">
    <text evidence="2">The sequence shown here is derived from an EMBL/GenBank/DDBJ whole genome shotgun (WGS) entry which is preliminary data.</text>
</comment>
<sequence>MSSSRLCEAIASSSRTLVHAARLPRHRPGSISLISRSRISVRSLSPSQHASSSARFFSSSRSSLSDPQPSRYSKFDTSMKSDVRDSSIDPNSPTVLSNIVNADEGLLTITKFSEHGIQFNDGTVTRSGVLVLGGQVFGWDVQAPVVKSGQRSGGGGGVEGLWKEWTEDRFALLELVTPKPEILLFGTGSRPLPVPQRMKDSMSKLGISLDVMDSRNAASTFNLLQEEGRQVGLALCPLVSTAS</sequence>
<dbReference type="PANTHER" id="PTHR21192:SF2">
    <property type="entry name" value="NADH DEHYDROGENASE [UBIQUINONE] 1 ALPHA SUBCOMPLEX ASSEMBLY FACTOR 3"/>
    <property type="match status" value="1"/>
</dbReference>
<dbReference type="STRING" id="4999.A0A1Y1UID9"/>
<dbReference type="SUPFAM" id="SSF64076">
    <property type="entry name" value="MTH938-like"/>
    <property type="match status" value="1"/>
</dbReference>
<dbReference type="GO" id="GO:0032981">
    <property type="term" value="P:mitochondrial respiratory chain complex I assembly"/>
    <property type="evidence" value="ECO:0007669"/>
    <property type="project" value="TreeGrafter"/>
</dbReference>
<dbReference type="GO" id="GO:0005743">
    <property type="term" value="C:mitochondrial inner membrane"/>
    <property type="evidence" value="ECO:0007669"/>
    <property type="project" value="TreeGrafter"/>
</dbReference>
<dbReference type="Proteomes" id="UP000193218">
    <property type="component" value="Unassembled WGS sequence"/>
</dbReference>
<evidence type="ECO:0000256" key="1">
    <source>
        <dbReference type="SAM" id="MobiDB-lite"/>
    </source>
</evidence>
<dbReference type="EMBL" id="NBSH01000005">
    <property type="protein sequence ID" value="ORX37811.1"/>
    <property type="molecule type" value="Genomic_DNA"/>
</dbReference>
<dbReference type="OrthoDB" id="20681at2759"/>
<dbReference type="Pfam" id="PF04430">
    <property type="entry name" value="DUF498"/>
    <property type="match status" value="1"/>
</dbReference>
<feature type="compositionally biased region" description="Low complexity" evidence="1">
    <location>
        <begin position="55"/>
        <end position="70"/>
    </location>
</feature>
<dbReference type="InterPro" id="IPR036748">
    <property type="entry name" value="MTH938-like_sf"/>
</dbReference>